<dbReference type="AlphaFoldDB" id="A0AA88FP00"/>
<feature type="region of interest" description="Disordered" evidence="1">
    <location>
        <begin position="238"/>
        <end position="299"/>
    </location>
</feature>
<evidence type="ECO:0000313" key="3">
    <source>
        <dbReference type="Proteomes" id="UP000326380"/>
    </source>
</evidence>
<proteinExistence type="predicted"/>
<evidence type="ECO:0000256" key="1">
    <source>
        <dbReference type="SAM" id="MobiDB-lite"/>
    </source>
</evidence>
<dbReference type="Proteomes" id="UP000326380">
    <property type="component" value="Unassembled WGS sequence"/>
</dbReference>
<protein>
    <submittedName>
        <fullName evidence="2">DUF4290 domain-containing protein</fullName>
    </submittedName>
</protein>
<name>A0AA88FP00_9BACT</name>
<sequence>MRERKVSATSFQSNPANCRIFSPANSRAVFRSVLRLASRLSRRLIPPAAGAIFSLTMTETLSPQLELLVREYGQNTFQLAQMLLTVEDRAERTKRATQVVQLMFRLNPGVREQQDYQHKLWNHLYAMTGNKLEVDAPFPLTGLEQFNNKPTPIGYPVKGPKLRPYGKNVEEMVAKATAMEDATEREQAALTIGRVMKFLHRMHSKDVPKDLTIIKHLKDLSGGKIALDQAQVDAAGGFDTMTGSASQGGGGGSRQGAFVVPQPRGDREQRRGGGGGKNDRGRDKRRGKKGGREQQQAPQ</sequence>
<keyword evidence="3" id="KW-1185">Reference proteome</keyword>
<reference evidence="2 3" key="1">
    <citation type="submission" date="2019-09" db="EMBL/GenBank/DDBJ databases">
        <title>Genome sequence of Hymenobacter sp. M3.</title>
        <authorList>
            <person name="Srinivasan S."/>
        </authorList>
    </citation>
    <scope>NUCLEOTIDE SEQUENCE [LARGE SCALE GENOMIC DNA]</scope>
    <source>
        <strain evidence="2 3">M3</strain>
    </source>
</reference>
<comment type="caution">
    <text evidence="2">The sequence shown here is derived from an EMBL/GenBank/DDBJ whole genome shotgun (WGS) entry which is preliminary data.</text>
</comment>
<dbReference type="EMBL" id="VTWU01000001">
    <property type="protein sequence ID" value="KAA9339566.1"/>
    <property type="molecule type" value="Genomic_DNA"/>
</dbReference>
<organism evidence="2 3">
    <name type="scientific">Hymenobacter busanensis</name>
    <dbReference type="NCBI Taxonomy" id="2607656"/>
    <lineage>
        <taxon>Bacteria</taxon>
        <taxon>Pseudomonadati</taxon>
        <taxon>Bacteroidota</taxon>
        <taxon>Cytophagia</taxon>
        <taxon>Cytophagales</taxon>
        <taxon>Hymenobacteraceae</taxon>
        <taxon>Hymenobacter</taxon>
    </lineage>
</organism>
<accession>A0AA88FP00</accession>
<dbReference type="InterPro" id="IPR025632">
    <property type="entry name" value="DUF4290"/>
</dbReference>
<feature type="compositionally biased region" description="Basic and acidic residues" evidence="1">
    <location>
        <begin position="264"/>
        <end position="282"/>
    </location>
</feature>
<gene>
    <name evidence="2" type="ORF">F0P96_02835</name>
</gene>
<dbReference type="Pfam" id="PF14123">
    <property type="entry name" value="DUF4290"/>
    <property type="match status" value="1"/>
</dbReference>
<evidence type="ECO:0000313" key="2">
    <source>
        <dbReference type="EMBL" id="KAA9339566.1"/>
    </source>
</evidence>